<keyword evidence="3" id="KW-1185">Reference proteome</keyword>
<proteinExistence type="predicted"/>
<reference evidence="2" key="1">
    <citation type="submission" date="2020-11" db="EMBL/GenBank/DDBJ databases">
        <authorList>
            <person name="Tran Van P."/>
        </authorList>
    </citation>
    <scope>NUCLEOTIDE SEQUENCE</scope>
</reference>
<dbReference type="EMBL" id="CAJPEV010029332">
    <property type="protein sequence ID" value="CAG0909018.1"/>
    <property type="molecule type" value="Genomic_DNA"/>
</dbReference>
<feature type="non-terminal residue" evidence="2">
    <location>
        <position position="65"/>
    </location>
</feature>
<gene>
    <name evidence="2" type="ORF">DSTB1V02_LOCUS15229</name>
</gene>
<dbReference type="EMBL" id="LR928850">
    <property type="protein sequence ID" value="CAD7255484.1"/>
    <property type="molecule type" value="Genomic_DNA"/>
</dbReference>
<evidence type="ECO:0000313" key="2">
    <source>
        <dbReference type="EMBL" id="CAD7255484.1"/>
    </source>
</evidence>
<feature type="compositionally biased region" description="Polar residues" evidence="1">
    <location>
        <begin position="53"/>
        <end position="65"/>
    </location>
</feature>
<feature type="region of interest" description="Disordered" evidence="1">
    <location>
        <begin position="16"/>
        <end position="65"/>
    </location>
</feature>
<accession>A0A7R9AJI8</accession>
<name>A0A7R9AJI8_9CRUS</name>
<organism evidence="2">
    <name type="scientific">Darwinula stevensoni</name>
    <dbReference type="NCBI Taxonomy" id="69355"/>
    <lineage>
        <taxon>Eukaryota</taxon>
        <taxon>Metazoa</taxon>
        <taxon>Ecdysozoa</taxon>
        <taxon>Arthropoda</taxon>
        <taxon>Crustacea</taxon>
        <taxon>Oligostraca</taxon>
        <taxon>Ostracoda</taxon>
        <taxon>Podocopa</taxon>
        <taxon>Podocopida</taxon>
        <taxon>Darwinulocopina</taxon>
        <taxon>Darwinuloidea</taxon>
        <taxon>Darwinulidae</taxon>
        <taxon>Darwinula</taxon>
    </lineage>
</organism>
<evidence type="ECO:0000313" key="3">
    <source>
        <dbReference type="Proteomes" id="UP000677054"/>
    </source>
</evidence>
<sequence>MTPFYAMYIRDPHSPLILNAGKDETADDPAPDPVPGSTNLQSSHKPADGPGSFNINDIPSSLQEA</sequence>
<protein>
    <submittedName>
        <fullName evidence="2">Uncharacterized protein</fullName>
    </submittedName>
</protein>
<evidence type="ECO:0000256" key="1">
    <source>
        <dbReference type="SAM" id="MobiDB-lite"/>
    </source>
</evidence>
<dbReference type="AlphaFoldDB" id="A0A7R9AJI8"/>
<dbReference type="Proteomes" id="UP000677054">
    <property type="component" value="Unassembled WGS sequence"/>
</dbReference>